<evidence type="ECO:0000256" key="8">
    <source>
        <dbReference type="ARBA" id="ARBA00047558"/>
    </source>
</evidence>
<dbReference type="InterPro" id="IPR049883">
    <property type="entry name" value="NOTCH1_EGF-like"/>
</dbReference>
<evidence type="ECO:0000256" key="4">
    <source>
        <dbReference type="ARBA" id="ARBA00022741"/>
    </source>
</evidence>
<dbReference type="CDD" id="cd00054">
    <property type="entry name" value="EGF_CA"/>
    <property type="match status" value="2"/>
</dbReference>
<feature type="chain" id="PRO_5035459128" evidence="12">
    <location>
        <begin position="28"/>
        <end position="645"/>
    </location>
</feature>
<dbReference type="SMART" id="SM00181">
    <property type="entry name" value="EGF"/>
    <property type="match status" value="2"/>
</dbReference>
<feature type="binding site" evidence="11">
    <location>
        <position position="361"/>
    </location>
    <ligand>
        <name>ATP</name>
        <dbReference type="ChEBI" id="CHEBI:30616"/>
    </ligand>
</feature>
<keyword evidence="2 10" id="KW-0245">EGF-like domain</keyword>
<dbReference type="InterPro" id="IPR018097">
    <property type="entry name" value="EGF_Ca-bd_CS"/>
</dbReference>
<dbReference type="PROSITE" id="PS50011">
    <property type="entry name" value="PROTEIN_KINASE_DOM"/>
    <property type="match status" value="1"/>
</dbReference>
<dbReference type="OrthoDB" id="1185116at2759"/>
<evidence type="ECO:0000256" key="10">
    <source>
        <dbReference type="PROSITE-ProRule" id="PRU00076"/>
    </source>
</evidence>
<evidence type="ECO:0000313" key="16">
    <source>
        <dbReference type="Proteomes" id="UP000796880"/>
    </source>
</evidence>
<dbReference type="PROSITE" id="PS00010">
    <property type="entry name" value="ASX_HYDROXYL"/>
    <property type="match status" value="1"/>
</dbReference>
<gene>
    <name evidence="15" type="ORF">FNV43_RR06564</name>
</gene>
<dbReference type="Pfam" id="PF00069">
    <property type="entry name" value="Pkinase"/>
    <property type="match status" value="1"/>
</dbReference>
<evidence type="ECO:0000256" key="1">
    <source>
        <dbReference type="ARBA" id="ARBA00022527"/>
    </source>
</evidence>
<keyword evidence="1" id="KW-0723">Serine/threonine-protein kinase</keyword>
<dbReference type="PROSITE" id="PS50026">
    <property type="entry name" value="EGF_3"/>
    <property type="match status" value="2"/>
</dbReference>
<dbReference type="SMART" id="SM00179">
    <property type="entry name" value="EGF_CA"/>
    <property type="match status" value="1"/>
</dbReference>
<dbReference type="AlphaFoldDB" id="A0A8K0HD91"/>
<accession>A0A8K0HD91</accession>
<dbReference type="PROSITE" id="PS00108">
    <property type="entry name" value="PROTEIN_KINASE_ST"/>
    <property type="match status" value="1"/>
</dbReference>
<dbReference type="Gene3D" id="3.30.200.20">
    <property type="entry name" value="Phosphorylase Kinase, domain 1"/>
    <property type="match status" value="1"/>
</dbReference>
<dbReference type="GO" id="GO:0005524">
    <property type="term" value="F:ATP binding"/>
    <property type="evidence" value="ECO:0007669"/>
    <property type="project" value="UniProtKB-UniRule"/>
</dbReference>
<evidence type="ECO:0000256" key="6">
    <source>
        <dbReference type="ARBA" id="ARBA00022840"/>
    </source>
</evidence>
<dbReference type="SMART" id="SM00220">
    <property type="entry name" value="S_TKc"/>
    <property type="match status" value="1"/>
</dbReference>
<dbReference type="InterPro" id="IPR008271">
    <property type="entry name" value="Ser/Thr_kinase_AS"/>
</dbReference>
<dbReference type="Pfam" id="PF07645">
    <property type="entry name" value="EGF_CA"/>
    <property type="match status" value="1"/>
</dbReference>
<dbReference type="Proteomes" id="UP000796880">
    <property type="component" value="Unassembled WGS sequence"/>
</dbReference>
<dbReference type="InterPro" id="IPR000742">
    <property type="entry name" value="EGF"/>
</dbReference>
<dbReference type="FunFam" id="3.30.200.20:FF:001332">
    <property type="entry name" value="Wall-associated receptor kinase-like 10"/>
    <property type="match status" value="1"/>
</dbReference>
<evidence type="ECO:0000256" key="2">
    <source>
        <dbReference type="ARBA" id="ARBA00022536"/>
    </source>
</evidence>
<dbReference type="FunFam" id="1.10.510.10:FF:000084">
    <property type="entry name" value="Wall-associated receptor kinase 2"/>
    <property type="match status" value="1"/>
</dbReference>
<dbReference type="GO" id="GO:0005509">
    <property type="term" value="F:calcium ion binding"/>
    <property type="evidence" value="ECO:0007669"/>
    <property type="project" value="InterPro"/>
</dbReference>
<feature type="domain" description="Protein kinase" evidence="13">
    <location>
        <begin position="332"/>
        <end position="608"/>
    </location>
</feature>
<dbReference type="PANTHER" id="PTHR27005">
    <property type="entry name" value="WALL-ASSOCIATED RECEPTOR KINASE-LIKE 21"/>
    <property type="match status" value="1"/>
</dbReference>
<evidence type="ECO:0000256" key="7">
    <source>
        <dbReference type="ARBA" id="ARBA00023157"/>
    </source>
</evidence>
<dbReference type="SUPFAM" id="SSF56112">
    <property type="entry name" value="Protein kinase-like (PK-like)"/>
    <property type="match status" value="1"/>
</dbReference>
<evidence type="ECO:0000259" key="14">
    <source>
        <dbReference type="PROSITE" id="PS50026"/>
    </source>
</evidence>
<comment type="caution">
    <text evidence="10">Lacks conserved residue(s) required for the propagation of feature annotation.</text>
</comment>
<feature type="domain" description="EGF-like" evidence="14">
    <location>
        <begin position="243"/>
        <end position="285"/>
    </location>
</feature>
<comment type="catalytic activity">
    <reaction evidence="8">
        <text>L-seryl-[protein] + ATP = O-phospho-L-seryl-[protein] + ADP + H(+)</text>
        <dbReference type="Rhea" id="RHEA:17989"/>
        <dbReference type="Rhea" id="RHEA-COMP:9863"/>
        <dbReference type="Rhea" id="RHEA-COMP:11604"/>
        <dbReference type="ChEBI" id="CHEBI:15378"/>
        <dbReference type="ChEBI" id="CHEBI:29999"/>
        <dbReference type="ChEBI" id="CHEBI:30616"/>
        <dbReference type="ChEBI" id="CHEBI:83421"/>
        <dbReference type="ChEBI" id="CHEBI:456216"/>
    </reaction>
</comment>
<evidence type="ECO:0000256" key="3">
    <source>
        <dbReference type="ARBA" id="ARBA00022679"/>
    </source>
</evidence>
<keyword evidence="7" id="KW-1015">Disulfide bond</keyword>
<sequence length="645" mass="71600">MVSQGMLVKQFSLATIVLLLFLAAATARQRPVWTQRCGDVDVPFPFEMDNKTCLDDKFLITCNTSLNRTKAFLGKFIAKDCYNQSGNQTVRNRPSIAFPKNTISSTKNKFFAIGCDTYALVRAVEGEEGYGCISFCGNKTTSFVSESCSGCGYAFVADETKFKLKFPANTSFKELESIEELPMVINWAIGNESVRCDDAKKRDKYACKNNSECVDVDDGSGGYRCRCLDGFKGNPYYQDGCGDIDECNSTTSNPCGKNTICKNSPGKFTCNCLKGFSKVNETHCSKVISSRRTIVILCVSLCVKHSISGCYFTNMLGNEKKKDELKRATNNYHENRIVGQGGYGIVYKGILPTNKVVAIKKSKFGAQKVNEQFINEVVLLLQINHRNVVKLLGCCLETEVPLLVYEFISNGTLSEHIHNKDDQGRSPLSWEMRLKIANETAGALAYLHSATSTPIIHRDVKTGNILLDEKFTAKISDFGASRLMPPDQNKLSTAVQGTFGYLDPEYMQSSQLTEKSDVYSFGVVLAELLTGKKVLSFERPEEERNLAMLFVSAMKDNRLLQIIDDDLVFEGNVETLKCVANLTERCLRVKSEERPTMKGVEMELEGLLRTMQMHQSDNVLDLCVEKAASDPSDIDVSSGSISQGR</sequence>
<feature type="domain" description="EGF-like" evidence="14">
    <location>
        <begin position="198"/>
        <end position="242"/>
    </location>
</feature>
<comment type="catalytic activity">
    <reaction evidence="9">
        <text>L-threonyl-[protein] + ATP = O-phospho-L-threonyl-[protein] + ADP + H(+)</text>
        <dbReference type="Rhea" id="RHEA:46608"/>
        <dbReference type="Rhea" id="RHEA-COMP:11060"/>
        <dbReference type="Rhea" id="RHEA-COMP:11605"/>
        <dbReference type="ChEBI" id="CHEBI:15378"/>
        <dbReference type="ChEBI" id="CHEBI:30013"/>
        <dbReference type="ChEBI" id="CHEBI:30616"/>
        <dbReference type="ChEBI" id="CHEBI:61977"/>
        <dbReference type="ChEBI" id="CHEBI:456216"/>
    </reaction>
</comment>
<evidence type="ECO:0000256" key="9">
    <source>
        <dbReference type="ARBA" id="ARBA00047951"/>
    </source>
</evidence>
<dbReference type="PANTHER" id="PTHR27005:SF283">
    <property type="entry name" value="OS02G0633066 PROTEIN"/>
    <property type="match status" value="1"/>
</dbReference>
<keyword evidence="12" id="KW-0732">Signal</keyword>
<dbReference type="SUPFAM" id="SSF57196">
    <property type="entry name" value="EGF/Laminin"/>
    <property type="match status" value="1"/>
</dbReference>
<evidence type="ECO:0000313" key="15">
    <source>
        <dbReference type="EMBL" id="KAF3450481.1"/>
    </source>
</evidence>
<evidence type="ECO:0000259" key="13">
    <source>
        <dbReference type="PROSITE" id="PS50011"/>
    </source>
</evidence>
<dbReference type="EMBL" id="VOIH02000003">
    <property type="protein sequence ID" value="KAF3450481.1"/>
    <property type="molecule type" value="Genomic_DNA"/>
</dbReference>
<evidence type="ECO:0000256" key="11">
    <source>
        <dbReference type="PROSITE-ProRule" id="PRU10141"/>
    </source>
</evidence>
<dbReference type="Pfam" id="PF00008">
    <property type="entry name" value="EGF"/>
    <property type="match status" value="1"/>
</dbReference>
<dbReference type="GO" id="GO:0004674">
    <property type="term" value="F:protein serine/threonine kinase activity"/>
    <property type="evidence" value="ECO:0007669"/>
    <property type="project" value="UniProtKB-KW"/>
</dbReference>
<dbReference type="GO" id="GO:0005886">
    <property type="term" value="C:plasma membrane"/>
    <property type="evidence" value="ECO:0007669"/>
    <property type="project" value="TreeGrafter"/>
</dbReference>
<dbReference type="CDD" id="cd14066">
    <property type="entry name" value="STKc_IRAK"/>
    <property type="match status" value="1"/>
</dbReference>
<evidence type="ECO:0000256" key="12">
    <source>
        <dbReference type="SAM" id="SignalP"/>
    </source>
</evidence>
<dbReference type="Gene3D" id="1.10.510.10">
    <property type="entry name" value="Transferase(Phosphotransferase) domain 1"/>
    <property type="match status" value="1"/>
</dbReference>
<evidence type="ECO:0000256" key="5">
    <source>
        <dbReference type="ARBA" id="ARBA00022777"/>
    </source>
</evidence>
<keyword evidence="16" id="KW-1185">Reference proteome</keyword>
<reference evidence="15" key="1">
    <citation type="submission" date="2020-03" db="EMBL/GenBank/DDBJ databases">
        <title>A high-quality chromosome-level genome assembly of a woody plant with both climbing and erect habits, Rhamnella rubrinervis.</title>
        <authorList>
            <person name="Lu Z."/>
            <person name="Yang Y."/>
            <person name="Zhu X."/>
            <person name="Sun Y."/>
        </authorList>
    </citation>
    <scope>NUCLEOTIDE SEQUENCE</scope>
    <source>
        <strain evidence="15">BYM</strain>
        <tissue evidence="15">Leaf</tissue>
    </source>
</reference>
<keyword evidence="6 11" id="KW-0067">ATP-binding</keyword>
<keyword evidence="5" id="KW-0418">Kinase</keyword>
<dbReference type="InterPro" id="IPR001881">
    <property type="entry name" value="EGF-like_Ca-bd_dom"/>
</dbReference>
<dbReference type="InterPro" id="IPR017441">
    <property type="entry name" value="Protein_kinase_ATP_BS"/>
</dbReference>
<keyword evidence="3" id="KW-0808">Transferase</keyword>
<dbReference type="Gene3D" id="2.10.25.10">
    <property type="entry name" value="Laminin"/>
    <property type="match status" value="2"/>
</dbReference>
<name>A0A8K0HD91_9ROSA</name>
<protein>
    <submittedName>
        <fullName evidence="15">Uncharacterized protein</fullName>
    </submittedName>
</protein>
<organism evidence="15 16">
    <name type="scientific">Rhamnella rubrinervis</name>
    <dbReference type="NCBI Taxonomy" id="2594499"/>
    <lineage>
        <taxon>Eukaryota</taxon>
        <taxon>Viridiplantae</taxon>
        <taxon>Streptophyta</taxon>
        <taxon>Embryophyta</taxon>
        <taxon>Tracheophyta</taxon>
        <taxon>Spermatophyta</taxon>
        <taxon>Magnoliopsida</taxon>
        <taxon>eudicotyledons</taxon>
        <taxon>Gunneridae</taxon>
        <taxon>Pentapetalae</taxon>
        <taxon>rosids</taxon>
        <taxon>fabids</taxon>
        <taxon>Rosales</taxon>
        <taxon>Rhamnaceae</taxon>
        <taxon>rhamnoid group</taxon>
        <taxon>Rhamneae</taxon>
        <taxon>Rhamnella</taxon>
    </lineage>
</organism>
<dbReference type="InterPro" id="IPR011009">
    <property type="entry name" value="Kinase-like_dom_sf"/>
</dbReference>
<dbReference type="InterPro" id="IPR000719">
    <property type="entry name" value="Prot_kinase_dom"/>
</dbReference>
<proteinExistence type="predicted"/>
<dbReference type="InterPro" id="IPR000152">
    <property type="entry name" value="EGF-type_Asp/Asn_hydroxyl_site"/>
</dbReference>
<keyword evidence="4 11" id="KW-0547">Nucleotide-binding</keyword>
<dbReference type="PROSITE" id="PS00107">
    <property type="entry name" value="PROTEIN_KINASE_ATP"/>
    <property type="match status" value="1"/>
</dbReference>
<dbReference type="PROSITE" id="PS01186">
    <property type="entry name" value="EGF_2"/>
    <property type="match status" value="1"/>
</dbReference>
<dbReference type="InterPro" id="IPR045274">
    <property type="entry name" value="WAK-like"/>
</dbReference>
<feature type="signal peptide" evidence="12">
    <location>
        <begin position="1"/>
        <end position="27"/>
    </location>
</feature>
<dbReference type="GO" id="GO:0007166">
    <property type="term" value="P:cell surface receptor signaling pathway"/>
    <property type="evidence" value="ECO:0007669"/>
    <property type="project" value="InterPro"/>
</dbReference>
<comment type="caution">
    <text evidence="15">The sequence shown here is derived from an EMBL/GenBank/DDBJ whole genome shotgun (WGS) entry which is preliminary data.</text>
</comment>
<dbReference type="PROSITE" id="PS01187">
    <property type="entry name" value="EGF_CA"/>
    <property type="match status" value="1"/>
</dbReference>